<dbReference type="InterPro" id="IPR011009">
    <property type="entry name" value="Kinase-like_dom_sf"/>
</dbReference>
<evidence type="ECO:0000259" key="1">
    <source>
        <dbReference type="Pfam" id="PF01636"/>
    </source>
</evidence>
<dbReference type="PANTHER" id="PTHR21310:SF42">
    <property type="entry name" value="BIFUNCTIONAL AAC_APH"/>
    <property type="match status" value="1"/>
</dbReference>
<accession>A0A9P1L1R0</accession>
<proteinExistence type="predicted"/>
<dbReference type="AlphaFoldDB" id="A0A9P1L1R0"/>
<dbReference type="Pfam" id="PF01636">
    <property type="entry name" value="APH"/>
    <property type="match status" value="1"/>
</dbReference>
<dbReference type="CDD" id="cd05155">
    <property type="entry name" value="APH_ChoK_like_1"/>
    <property type="match status" value="1"/>
</dbReference>
<protein>
    <submittedName>
        <fullName evidence="2">Aminoglycoside phosphotransferase</fullName>
    </submittedName>
</protein>
<evidence type="ECO:0000313" key="3">
    <source>
        <dbReference type="Proteomes" id="UP000049685"/>
    </source>
</evidence>
<dbReference type="InterPro" id="IPR002575">
    <property type="entry name" value="Aminoglycoside_PTrfase"/>
</dbReference>
<sequence>MNISTEIVIKLIKEQFPKYKELKVKPVERSGHDNRTFHLGDDMTIRMPSNSCYVPQVEKESSWLPYLAKNLSLPITTPIEKGKPTNYYPYPWSINKWIDGETVNINNVDLNQFAIDLANFLKELHSIDCSGGPLGGEHNFFRGGDLSVYHKETVSSLDKLKNIIDTEKCMNIWMKATSSKWENKSVWVHGDIAPGNLLVKNRKLCGVIDFGILGIGDPSCDLAMAWTFFDEESRHVFIKEMNLDEDTLNRTRGWVLWKALITYDSEKSKRVIEVLINEAY</sequence>
<dbReference type="InterPro" id="IPR051678">
    <property type="entry name" value="AGP_Transferase"/>
</dbReference>
<dbReference type="RefSeq" id="WP_206541697.1">
    <property type="nucleotide sequence ID" value="NZ_CDNY01000003.1"/>
</dbReference>
<dbReference type="Proteomes" id="UP000049685">
    <property type="component" value="Unassembled WGS sequence"/>
</dbReference>
<feature type="domain" description="Aminoglycoside phosphotransferase" evidence="1">
    <location>
        <begin position="29"/>
        <end position="239"/>
    </location>
</feature>
<evidence type="ECO:0000313" key="2">
    <source>
        <dbReference type="EMBL" id="CEO33009.1"/>
    </source>
</evidence>
<reference evidence="3" key="1">
    <citation type="submission" date="2015-01" db="EMBL/GenBank/DDBJ databases">
        <authorList>
            <person name="Aslett A.Martin."/>
            <person name="De Silva Nishadi"/>
        </authorList>
    </citation>
    <scope>NUCLEOTIDE SEQUENCE [LARGE SCALE GENOMIC DNA]</scope>
    <source>
        <strain evidence="3">UMC4404</strain>
    </source>
</reference>
<comment type="caution">
    <text evidence="2">The sequence shown here is derived from an EMBL/GenBank/DDBJ whole genome shotgun (WGS) entry which is preliminary data.</text>
</comment>
<gene>
    <name evidence="2" type="ORF">UMC4404_09891</name>
</gene>
<dbReference type="Gene3D" id="3.30.200.20">
    <property type="entry name" value="Phosphorylase Kinase, domain 1"/>
    <property type="match status" value="1"/>
</dbReference>
<organism evidence="2 3">
    <name type="scientific">Paraclostridium sordellii</name>
    <name type="common">Clostridium sordellii</name>
    <dbReference type="NCBI Taxonomy" id="1505"/>
    <lineage>
        <taxon>Bacteria</taxon>
        <taxon>Bacillati</taxon>
        <taxon>Bacillota</taxon>
        <taxon>Clostridia</taxon>
        <taxon>Peptostreptococcales</taxon>
        <taxon>Peptostreptococcaceae</taxon>
        <taxon>Paraclostridium</taxon>
    </lineage>
</organism>
<dbReference type="Gene3D" id="3.90.1200.10">
    <property type="match status" value="1"/>
</dbReference>
<dbReference type="SUPFAM" id="SSF56112">
    <property type="entry name" value="Protein kinase-like (PK-like)"/>
    <property type="match status" value="1"/>
</dbReference>
<dbReference type="EMBL" id="CDNY01000003">
    <property type="protein sequence ID" value="CEO33009.1"/>
    <property type="molecule type" value="Genomic_DNA"/>
</dbReference>
<dbReference type="PANTHER" id="PTHR21310">
    <property type="entry name" value="AMINOGLYCOSIDE PHOSPHOTRANSFERASE-RELATED-RELATED"/>
    <property type="match status" value="1"/>
</dbReference>
<name>A0A9P1L1R0_PARSO</name>